<evidence type="ECO:0000313" key="7">
    <source>
        <dbReference type="Proteomes" id="UP000012073"/>
    </source>
</evidence>
<evidence type="ECO:0000313" key="6">
    <source>
        <dbReference type="EMBL" id="CDF36519.1"/>
    </source>
</evidence>
<keyword evidence="3" id="KW-0833">Ubl conjugation pathway</keyword>
<dbReference type="OrthoDB" id="6260732at2759"/>
<dbReference type="KEGG" id="ccp:CHC_T00004763001"/>
<dbReference type="Proteomes" id="UP000012073">
    <property type="component" value="Unassembled WGS sequence"/>
</dbReference>
<proteinExistence type="inferred from homology"/>
<dbReference type="GO" id="GO:0010265">
    <property type="term" value="P:SCF complex assembly"/>
    <property type="evidence" value="ECO:0007669"/>
    <property type="project" value="InterPro"/>
</dbReference>
<accession>R7QEN8</accession>
<dbReference type="EMBL" id="HG001781">
    <property type="protein sequence ID" value="CDF36519.1"/>
    <property type="molecule type" value="Genomic_DNA"/>
</dbReference>
<name>R7QEN8_CHOCR</name>
<keyword evidence="2" id="KW-0677">Repeat</keyword>
<organism evidence="6 7">
    <name type="scientific">Chondrus crispus</name>
    <name type="common">Carrageen Irish moss</name>
    <name type="synonym">Polymorpha crispa</name>
    <dbReference type="NCBI Taxonomy" id="2769"/>
    <lineage>
        <taxon>Eukaryota</taxon>
        <taxon>Rhodophyta</taxon>
        <taxon>Florideophyceae</taxon>
        <taxon>Rhodymeniophycidae</taxon>
        <taxon>Gigartinales</taxon>
        <taxon>Gigartinaceae</taxon>
        <taxon>Chondrus</taxon>
    </lineage>
</organism>
<dbReference type="InterPro" id="IPR011989">
    <property type="entry name" value="ARM-like"/>
</dbReference>
<dbReference type="RefSeq" id="XP_005716338.1">
    <property type="nucleotide sequence ID" value="XM_005716281.1"/>
</dbReference>
<dbReference type="Gramene" id="CDF36519">
    <property type="protein sequence ID" value="CDF36519"/>
    <property type="gene ID" value="CHC_T00004763001"/>
</dbReference>
<dbReference type="SUPFAM" id="SSF48371">
    <property type="entry name" value="ARM repeat"/>
    <property type="match status" value="1"/>
</dbReference>
<feature type="region of interest" description="Disordered" evidence="4">
    <location>
        <begin position="276"/>
        <end position="316"/>
    </location>
</feature>
<feature type="compositionally biased region" description="Acidic residues" evidence="4">
    <location>
        <begin position="281"/>
        <end position="316"/>
    </location>
</feature>
<dbReference type="AlphaFoldDB" id="R7QEN8"/>
<dbReference type="Gene3D" id="1.25.10.10">
    <property type="entry name" value="Leucine-rich Repeat Variant"/>
    <property type="match status" value="1"/>
</dbReference>
<dbReference type="Pfam" id="PF08623">
    <property type="entry name" value="TIP120"/>
    <property type="match status" value="1"/>
</dbReference>
<dbReference type="PANTHER" id="PTHR12696">
    <property type="entry name" value="TIP120"/>
    <property type="match status" value="1"/>
</dbReference>
<sequence>MKLLHDTNSEVQGMAMKCLGPLARFVEVVYATYLVDKLLEYIVDSSASKAKAGSPENLSVKAMRDVSSLGLKAILAELPPDSVKAAAVTKCMAPKLIRTIRVTKAVGDAVDLLIETFELMNDMLNRVGSHMTDLYPEISDAIFRQLPSSSALITKRAVLCIGALGSSCENSLFIAMVERALADLRSNDSRTDTIKTGVQIIWALSKTSGHRLAVHVEALAPILFEYCTSENYADDEELREHCLQALASFCLRCKREMMGFGKTLAECVINSARYDPNYAGGEEEEEQEEDDETGMGDDDDMDNEYDDEEDYSDDDDNSWKVRRAAIRCLHAALSVELMPREYLFRDFGPFLITRFKEREEPVKLDVFAAFSELLRLSGSQSHQHLFHSGAMHLEIDIGDAMAVDADEGVSDEMRPIVSRGPQIMRTLKKELSSRSLKTRIKTMALLRDCVSTMPSVMTPLIGKIISEIEQGMSDSATAMKTESLLLLRGMVHSGGANGISGHLQTLIPRILAATDDRYYKVTAECLRLCGDLLISFGRASSEFRSLLAPFASRMHDAALGRVTAQDQDSEVKEAALRCLGASVSFFGSELGPQRVTSIANVLCDRLASEVTRLPTVRALYAIATSESAKVLLPVMSDVTMTVGGFLRKNNPSLRAASLDLLATAPSLPPEGDSALIANISQLVTDSDLRLTCMALQLAIRLLRARGAEVAGEMAKQNSIYSRGLGLVASPLLQGKSVDALILLFRTLAEINQEPLTTESMLTDLMSLSSSLGTSAVTVTGRASALYCVAKCLVAVCDSADPSSRAKTAEKIVANLEVQDLNIRIFSVICLGEFGRSSVTAKSEVERTNLQTAIMAALDAPEAEMRTAAAIALGGMTAAGGASGIPSLLNLIRLRPDQRYLLLLSLKEAISYSNSVDLAPVVSILIPLLFEEQVASTNASTAAVNSEGSQGVRVSEESVRTATAECLGLLSRASPEEVMKALVDGTSSERADIRASVASAVKFAVSSSPSHRQPLLSALRSSVSAFIQLIGDPDVQVAKSALQAVNAIAKSQPSVLIPHLSATQQFIFARLVKNKSLVRVVDLGPFKHEEDFGLDMRKSAFDCMRTFVSGPLCASLSLNTLVQNILVGLGDHADVRSIAQLILATAAATPDAPQLNDIMDNIVAALQATFNEKVKQNAVRQETERHDDSIRGALRAIRMLETVPEIAMNRRFQAFMTNVVRTSRFLEKYEAIGRSDVEQMTFGNMSGAQRGVSAESDIAMTDR</sequence>
<reference evidence="7" key="1">
    <citation type="journal article" date="2013" name="Proc. Natl. Acad. Sci. U.S.A.">
        <title>Genome structure and metabolic features in the red seaweed Chondrus crispus shed light on evolution of the Archaeplastida.</title>
        <authorList>
            <person name="Collen J."/>
            <person name="Porcel B."/>
            <person name="Carre W."/>
            <person name="Ball S.G."/>
            <person name="Chaparro C."/>
            <person name="Tonon T."/>
            <person name="Barbeyron T."/>
            <person name="Michel G."/>
            <person name="Noel B."/>
            <person name="Valentin K."/>
            <person name="Elias M."/>
            <person name="Artiguenave F."/>
            <person name="Arun A."/>
            <person name="Aury J.M."/>
            <person name="Barbosa-Neto J.F."/>
            <person name="Bothwell J.H."/>
            <person name="Bouget F.Y."/>
            <person name="Brillet L."/>
            <person name="Cabello-Hurtado F."/>
            <person name="Capella-Gutierrez S."/>
            <person name="Charrier B."/>
            <person name="Cladiere L."/>
            <person name="Cock J.M."/>
            <person name="Coelho S.M."/>
            <person name="Colleoni C."/>
            <person name="Czjzek M."/>
            <person name="Da Silva C."/>
            <person name="Delage L."/>
            <person name="Denoeud F."/>
            <person name="Deschamps P."/>
            <person name="Dittami S.M."/>
            <person name="Gabaldon T."/>
            <person name="Gachon C.M."/>
            <person name="Groisillier A."/>
            <person name="Herve C."/>
            <person name="Jabbari K."/>
            <person name="Katinka M."/>
            <person name="Kloareg B."/>
            <person name="Kowalczyk N."/>
            <person name="Labadie K."/>
            <person name="Leblanc C."/>
            <person name="Lopez P.J."/>
            <person name="McLachlan D.H."/>
            <person name="Meslet-Cladiere L."/>
            <person name="Moustafa A."/>
            <person name="Nehr Z."/>
            <person name="Nyvall Collen P."/>
            <person name="Panaud O."/>
            <person name="Partensky F."/>
            <person name="Poulain J."/>
            <person name="Rensing S.A."/>
            <person name="Rousvoal S."/>
            <person name="Samson G."/>
            <person name="Symeonidi A."/>
            <person name="Weissenbach J."/>
            <person name="Zambounis A."/>
            <person name="Wincker P."/>
            <person name="Boyen C."/>
        </authorList>
    </citation>
    <scope>NUCLEOTIDE SEQUENCE [LARGE SCALE GENOMIC DNA]</scope>
    <source>
        <strain evidence="7">cv. Stackhouse</strain>
    </source>
</reference>
<evidence type="ECO:0000256" key="2">
    <source>
        <dbReference type="ARBA" id="ARBA00022737"/>
    </source>
</evidence>
<dbReference type="STRING" id="2769.R7QEN8"/>
<feature type="domain" description="TATA-binding protein interacting (TIP20)" evidence="5">
    <location>
        <begin position="1055"/>
        <end position="1218"/>
    </location>
</feature>
<dbReference type="GeneID" id="17324052"/>
<comment type="similarity">
    <text evidence="1">Belongs to the CAND family.</text>
</comment>
<dbReference type="InterPro" id="IPR016024">
    <property type="entry name" value="ARM-type_fold"/>
</dbReference>
<evidence type="ECO:0000256" key="4">
    <source>
        <dbReference type="SAM" id="MobiDB-lite"/>
    </source>
</evidence>
<keyword evidence="7" id="KW-1185">Reference proteome</keyword>
<evidence type="ECO:0000259" key="5">
    <source>
        <dbReference type="Pfam" id="PF08623"/>
    </source>
</evidence>
<protein>
    <recommendedName>
        <fullName evidence="5">TATA-binding protein interacting (TIP20) domain-containing protein</fullName>
    </recommendedName>
</protein>
<dbReference type="Pfam" id="PF25782">
    <property type="entry name" value="TPR_CAND1"/>
    <property type="match status" value="1"/>
</dbReference>
<evidence type="ECO:0000256" key="3">
    <source>
        <dbReference type="ARBA" id="ARBA00022786"/>
    </source>
</evidence>
<dbReference type="InterPro" id="IPR013932">
    <property type="entry name" value="TATA-bd_TIP120"/>
</dbReference>
<dbReference type="PhylomeDB" id="R7QEN8"/>
<gene>
    <name evidence="6" type="ORF">CHC_T00004763001</name>
</gene>
<dbReference type="OMA" id="AYIPHFQ"/>
<evidence type="ECO:0000256" key="1">
    <source>
        <dbReference type="ARBA" id="ARBA00007657"/>
    </source>
</evidence>
<dbReference type="InterPro" id="IPR039852">
    <property type="entry name" value="CAND1/CAND2"/>
</dbReference>